<sequence length="100" mass="11249">MQIFKQFQIQVLLNKKFPDKQTQSHSSDSPLPSPPRHSSPYTQLPEGLPSNQNPPCQHLNPKQKLILKVAMMQTVVRLRGLVPSVLKQLSQSCTAQCQCT</sequence>
<dbReference type="EMBL" id="CM011688">
    <property type="protein sequence ID" value="TMS10320.1"/>
    <property type="molecule type" value="Genomic_DNA"/>
</dbReference>
<protein>
    <submittedName>
        <fullName evidence="1">Uncharacterized protein</fullName>
    </submittedName>
</protein>
<name>A0ACD3QT20_LARCR</name>
<evidence type="ECO:0000313" key="2">
    <source>
        <dbReference type="Proteomes" id="UP000793456"/>
    </source>
</evidence>
<gene>
    <name evidence="1" type="ORF">E3U43_002979</name>
</gene>
<accession>A0ACD3QT20</accession>
<evidence type="ECO:0000313" key="1">
    <source>
        <dbReference type="EMBL" id="TMS10320.1"/>
    </source>
</evidence>
<comment type="caution">
    <text evidence="1">The sequence shown here is derived from an EMBL/GenBank/DDBJ whole genome shotgun (WGS) entry which is preliminary data.</text>
</comment>
<proteinExistence type="predicted"/>
<organism evidence="1 2">
    <name type="scientific">Larimichthys crocea</name>
    <name type="common">Large yellow croaker</name>
    <name type="synonym">Pseudosciaena crocea</name>
    <dbReference type="NCBI Taxonomy" id="215358"/>
    <lineage>
        <taxon>Eukaryota</taxon>
        <taxon>Metazoa</taxon>
        <taxon>Chordata</taxon>
        <taxon>Craniata</taxon>
        <taxon>Vertebrata</taxon>
        <taxon>Euteleostomi</taxon>
        <taxon>Actinopterygii</taxon>
        <taxon>Neopterygii</taxon>
        <taxon>Teleostei</taxon>
        <taxon>Neoteleostei</taxon>
        <taxon>Acanthomorphata</taxon>
        <taxon>Eupercaria</taxon>
        <taxon>Sciaenidae</taxon>
        <taxon>Larimichthys</taxon>
    </lineage>
</organism>
<keyword evidence="2" id="KW-1185">Reference proteome</keyword>
<reference evidence="1" key="1">
    <citation type="submission" date="2018-11" db="EMBL/GenBank/DDBJ databases">
        <title>The sequence and de novo assembly of Larimichthys crocea genome using PacBio and Hi-C technologies.</title>
        <authorList>
            <person name="Xu P."/>
            <person name="Chen B."/>
            <person name="Zhou Z."/>
            <person name="Ke Q."/>
            <person name="Wu Y."/>
            <person name="Bai H."/>
            <person name="Pu F."/>
        </authorList>
    </citation>
    <scope>NUCLEOTIDE SEQUENCE</scope>
    <source>
        <tissue evidence="1">Muscle</tissue>
    </source>
</reference>
<dbReference type="Proteomes" id="UP000793456">
    <property type="component" value="Chromosome XV"/>
</dbReference>